<comment type="similarity">
    <text evidence="3">Belongs to the secreted LysM effector family.</text>
</comment>
<keyword evidence="1" id="KW-0147">Chitin-binding</keyword>
<dbReference type="PROSITE" id="PS51782">
    <property type="entry name" value="LYSM"/>
    <property type="match status" value="4"/>
</dbReference>
<keyword evidence="2" id="KW-0843">Virulence</keyword>
<dbReference type="InterPro" id="IPR052210">
    <property type="entry name" value="LysM1-like"/>
</dbReference>
<feature type="domain" description="LysM" evidence="5">
    <location>
        <begin position="250"/>
        <end position="297"/>
    </location>
</feature>
<dbReference type="GO" id="GO:0008061">
    <property type="term" value="F:chitin binding"/>
    <property type="evidence" value="ECO:0007669"/>
    <property type="project" value="UniProtKB-KW"/>
</dbReference>
<feature type="region of interest" description="Disordered" evidence="4">
    <location>
        <begin position="426"/>
        <end position="445"/>
    </location>
</feature>
<gene>
    <name evidence="6" type="ORF">MAM_08200</name>
</gene>
<dbReference type="STRING" id="1081103.A0A0B2WLQ1"/>
<reference evidence="6 7" key="1">
    <citation type="journal article" date="2014" name="Proc. Natl. Acad. Sci. U.S.A.">
        <title>Trajectory and genomic determinants of fungal-pathogen speciation and host adaptation.</title>
        <authorList>
            <person name="Hu X."/>
            <person name="Xiao G."/>
            <person name="Zheng P."/>
            <person name="Shang Y."/>
            <person name="Su Y."/>
            <person name="Zhang X."/>
            <person name="Liu X."/>
            <person name="Zhan S."/>
            <person name="St Leger R.J."/>
            <person name="Wang C."/>
        </authorList>
    </citation>
    <scope>NUCLEOTIDE SEQUENCE [LARGE SCALE GENOMIC DNA]</scope>
    <source>
        <strain evidence="6 7">ARSEF 1941</strain>
    </source>
</reference>
<dbReference type="AlphaFoldDB" id="A0A0B2WLQ1"/>
<evidence type="ECO:0000256" key="3">
    <source>
        <dbReference type="ARBA" id="ARBA00044955"/>
    </source>
</evidence>
<accession>A0A0B2WLQ1</accession>
<dbReference type="Proteomes" id="UP000030816">
    <property type="component" value="Unassembled WGS sequence"/>
</dbReference>
<feature type="domain" description="LysM" evidence="5">
    <location>
        <begin position="167"/>
        <end position="215"/>
    </location>
</feature>
<dbReference type="PANTHER" id="PTHR34997">
    <property type="entry name" value="AM15"/>
    <property type="match status" value="1"/>
</dbReference>
<evidence type="ECO:0000256" key="4">
    <source>
        <dbReference type="SAM" id="MobiDB-lite"/>
    </source>
</evidence>
<dbReference type="InterPro" id="IPR036779">
    <property type="entry name" value="LysM_dom_sf"/>
</dbReference>
<dbReference type="Gene3D" id="3.10.350.10">
    <property type="entry name" value="LysM domain"/>
    <property type="match status" value="4"/>
</dbReference>
<organism evidence="6 7">
    <name type="scientific">Metarhizium album (strain ARSEF 1941)</name>
    <dbReference type="NCBI Taxonomy" id="1081103"/>
    <lineage>
        <taxon>Eukaryota</taxon>
        <taxon>Fungi</taxon>
        <taxon>Dikarya</taxon>
        <taxon>Ascomycota</taxon>
        <taxon>Pezizomycotina</taxon>
        <taxon>Sordariomycetes</taxon>
        <taxon>Hypocreomycetidae</taxon>
        <taxon>Hypocreales</taxon>
        <taxon>Clavicipitaceae</taxon>
        <taxon>Metarhizium</taxon>
    </lineage>
</organism>
<dbReference type="EMBL" id="AZHE01000046">
    <property type="protein sequence ID" value="KHN93945.1"/>
    <property type="molecule type" value="Genomic_DNA"/>
</dbReference>
<evidence type="ECO:0000259" key="5">
    <source>
        <dbReference type="PROSITE" id="PS51782"/>
    </source>
</evidence>
<evidence type="ECO:0000256" key="2">
    <source>
        <dbReference type="ARBA" id="ARBA00023026"/>
    </source>
</evidence>
<feature type="domain" description="LysM" evidence="5">
    <location>
        <begin position="451"/>
        <end position="497"/>
    </location>
</feature>
<dbReference type="InterPro" id="IPR018392">
    <property type="entry name" value="LysM"/>
</dbReference>
<dbReference type="Pfam" id="PF01476">
    <property type="entry name" value="LysM"/>
    <property type="match status" value="4"/>
</dbReference>
<dbReference type="PANTHER" id="PTHR34997:SF1">
    <property type="entry name" value="PEPTIDOGLYCAN-BINDING LYSIN DOMAIN"/>
    <property type="match status" value="1"/>
</dbReference>
<dbReference type="CDD" id="cd00118">
    <property type="entry name" value="LysM"/>
    <property type="match status" value="2"/>
</dbReference>
<feature type="domain" description="LysM" evidence="5">
    <location>
        <begin position="115"/>
        <end position="162"/>
    </location>
</feature>
<evidence type="ECO:0000256" key="1">
    <source>
        <dbReference type="ARBA" id="ARBA00022669"/>
    </source>
</evidence>
<proteinExistence type="inferred from homology"/>
<dbReference type="OrthoDB" id="5985073at2759"/>
<dbReference type="RefSeq" id="XP_040675011.1">
    <property type="nucleotide sequence ID" value="XM_040826998.1"/>
</dbReference>
<name>A0A0B2WLQ1_METAS</name>
<dbReference type="GeneID" id="63742655"/>
<comment type="caution">
    <text evidence="6">The sequence shown here is derived from an EMBL/GenBank/DDBJ whole genome shotgun (WGS) entry which is preliminary data.</text>
</comment>
<dbReference type="HOGENOM" id="CLU_010591_5_2_1"/>
<sequence length="499" mass="52352">MVPPGDVAYPATFIIDRLLFAAGMSCLKDSARGQYCDSIAATRLNQAQNCSECALAAQAKQLASPFGYNSAAASDFAVTTSSCAANSYGYATPTAYALNGTTGGPWPAPSCASGRTYVIKKDDDGCNAIAGAQNVSTEALISVNGLDVDCNSMPAVGASLCLPASCSIYQVQPDDSCADIAAAANITIGQLLAWNPVISPGCTTLTAWAGRYICLSSPVGTVQVHQGHAATTEAPLPTATQPGSTARCAQWYSIRSGDTCASISLAFALSLDDFHFLNSGVDKATCNNLWLGYSYCVKPVGDIETYAGYPVSVPSTTFAKPPPETPVPIPSLDPPALLPRAPDTIDGCQLYMNAYPDSLAASDADLNSCRVWASFADITLAQLKRWNPSLKDRRDDDCFVSSQHSYCLLKEDDMNDPLSVYTSTAAATPTTPATSPPPAETQSGAAEDCNKWHVVQSGDGCYDLAQANGILLDDFYKWNPGVGQDCAQLWLGYAVCVGV</sequence>
<evidence type="ECO:0000313" key="6">
    <source>
        <dbReference type="EMBL" id="KHN93945.1"/>
    </source>
</evidence>
<dbReference type="SUPFAM" id="SSF54106">
    <property type="entry name" value="LysM domain"/>
    <property type="match status" value="3"/>
</dbReference>
<dbReference type="SMART" id="SM00257">
    <property type="entry name" value="LysM"/>
    <property type="match status" value="4"/>
</dbReference>
<evidence type="ECO:0000313" key="7">
    <source>
        <dbReference type="Proteomes" id="UP000030816"/>
    </source>
</evidence>
<keyword evidence="7" id="KW-1185">Reference proteome</keyword>
<protein>
    <submittedName>
        <fullName evidence="6">LysM domain-containing protein</fullName>
    </submittedName>
</protein>